<proteinExistence type="inferred from homology"/>
<name>A0ABS9H9X2_9ACTN</name>
<dbReference type="PANTHER" id="PTHR42711:SF19">
    <property type="entry name" value="DOXORUBICIN RESISTANCE ATP-BINDING PROTEIN DRRA"/>
    <property type="match status" value="1"/>
</dbReference>
<dbReference type="SUPFAM" id="SSF52540">
    <property type="entry name" value="P-loop containing nucleoside triphosphate hydrolases"/>
    <property type="match status" value="1"/>
</dbReference>
<evidence type="ECO:0000256" key="10">
    <source>
        <dbReference type="SAM" id="MobiDB-lite"/>
    </source>
</evidence>
<dbReference type="NCBIfam" id="TIGR01188">
    <property type="entry name" value="drrA"/>
    <property type="match status" value="1"/>
</dbReference>
<evidence type="ECO:0000259" key="11">
    <source>
        <dbReference type="PROSITE" id="PS50893"/>
    </source>
</evidence>
<evidence type="ECO:0000256" key="9">
    <source>
        <dbReference type="ARBA" id="ARBA00049985"/>
    </source>
</evidence>
<sequence length="339" mass="36064">MGHDHAIEAEGLVKEFGDTLAVDDVSFAVPRGTVLGLLGPNGAGKTTTVRMMTTLTRPTRGTARVAGYDVLTDPAAVRRSMGLTGQSATVDELLTGRENLWLIGSLYGLDRKTTERVGGELLERFSLTGAADRVVKTYSGGMRRRLDLAVSLVATPPVLFLDEPTTGLDPRSRVELWDVLRDLVEDGTTLLLTTQYLEEADQLADDIVVIDRGTVIAQGTPLELKDASGKASLVVTVSRADDLAAAVERVRGAGLEAHVEEAARRITAPAEGLGDVTRIAAVFDGSGIEIDDLGLQRPSLDDVFLNLTGHRAEEVPDAGEDVGDSTVGDDAHEDQEVRA</sequence>
<keyword evidence="7" id="KW-0472">Membrane</keyword>
<dbReference type="InterPro" id="IPR027417">
    <property type="entry name" value="P-loop_NTPase"/>
</dbReference>
<evidence type="ECO:0000256" key="4">
    <source>
        <dbReference type="ARBA" id="ARBA00022741"/>
    </source>
</evidence>
<feature type="region of interest" description="Disordered" evidence="10">
    <location>
        <begin position="311"/>
        <end position="339"/>
    </location>
</feature>
<dbReference type="EMBL" id="JAKJHZ010000005">
    <property type="protein sequence ID" value="MCF6377041.1"/>
    <property type="molecule type" value="Genomic_DNA"/>
</dbReference>
<keyword evidence="3" id="KW-1003">Cell membrane</keyword>
<keyword evidence="2" id="KW-0813">Transport</keyword>
<comment type="similarity">
    <text evidence="9">Belongs to the ABC transporter superfamily. Drug exporter-1 (DrugE1) (TC 3.A.1.105) family.</text>
</comment>
<reference evidence="12 13" key="1">
    <citation type="submission" date="2022-01" db="EMBL/GenBank/DDBJ databases">
        <title>Nocardioides sp. nov., an actinomycete isolated from mining soil.</title>
        <authorList>
            <person name="Liu L."/>
        </authorList>
    </citation>
    <scope>NUCLEOTIDE SEQUENCE [LARGE SCALE GENOMIC DNA]</scope>
    <source>
        <strain evidence="12 13">KLBMP 9356</strain>
    </source>
</reference>
<dbReference type="InterPro" id="IPR017871">
    <property type="entry name" value="ABC_transporter-like_CS"/>
</dbReference>
<dbReference type="SMART" id="SM00382">
    <property type="entry name" value="AAA"/>
    <property type="match status" value="1"/>
</dbReference>
<comment type="caution">
    <text evidence="12">The sequence shown here is derived from an EMBL/GenBank/DDBJ whole genome shotgun (WGS) entry which is preliminary data.</text>
</comment>
<dbReference type="Proteomes" id="UP001201161">
    <property type="component" value="Unassembled WGS sequence"/>
</dbReference>
<keyword evidence="8" id="KW-0046">Antibiotic resistance</keyword>
<accession>A0ABS9H9X2</accession>
<dbReference type="GO" id="GO:0005524">
    <property type="term" value="F:ATP binding"/>
    <property type="evidence" value="ECO:0007669"/>
    <property type="project" value="UniProtKB-KW"/>
</dbReference>
<dbReference type="Pfam" id="PF00005">
    <property type="entry name" value="ABC_tran"/>
    <property type="match status" value="1"/>
</dbReference>
<keyword evidence="5 12" id="KW-0067">ATP-binding</keyword>
<keyword evidence="13" id="KW-1185">Reference proteome</keyword>
<gene>
    <name evidence="12" type="ORF">L2K70_05460</name>
</gene>
<dbReference type="InterPro" id="IPR003593">
    <property type="entry name" value="AAA+_ATPase"/>
</dbReference>
<evidence type="ECO:0000313" key="13">
    <source>
        <dbReference type="Proteomes" id="UP001201161"/>
    </source>
</evidence>
<evidence type="ECO:0000256" key="7">
    <source>
        <dbReference type="ARBA" id="ARBA00023136"/>
    </source>
</evidence>
<evidence type="ECO:0000256" key="2">
    <source>
        <dbReference type="ARBA" id="ARBA00022448"/>
    </source>
</evidence>
<evidence type="ECO:0000313" key="12">
    <source>
        <dbReference type="EMBL" id="MCF6377041.1"/>
    </source>
</evidence>
<evidence type="ECO:0000256" key="6">
    <source>
        <dbReference type="ARBA" id="ARBA00022967"/>
    </source>
</evidence>
<evidence type="ECO:0000256" key="1">
    <source>
        <dbReference type="ARBA" id="ARBA00004413"/>
    </source>
</evidence>
<evidence type="ECO:0000256" key="3">
    <source>
        <dbReference type="ARBA" id="ARBA00022475"/>
    </source>
</evidence>
<evidence type="ECO:0000256" key="8">
    <source>
        <dbReference type="ARBA" id="ARBA00023251"/>
    </source>
</evidence>
<dbReference type="InterPro" id="IPR050763">
    <property type="entry name" value="ABC_transporter_ATP-binding"/>
</dbReference>
<dbReference type="Gene3D" id="3.40.50.300">
    <property type="entry name" value="P-loop containing nucleotide triphosphate hydrolases"/>
    <property type="match status" value="1"/>
</dbReference>
<organism evidence="12 13">
    <name type="scientific">Nocardioides potassii</name>
    <dbReference type="NCBI Taxonomy" id="2911371"/>
    <lineage>
        <taxon>Bacteria</taxon>
        <taxon>Bacillati</taxon>
        <taxon>Actinomycetota</taxon>
        <taxon>Actinomycetes</taxon>
        <taxon>Propionibacteriales</taxon>
        <taxon>Nocardioidaceae</taxon>
        <taxon>Nocardioides</taxon>
    </lineage>
</organism>
<dbReference type="InterPro" id="IPR005894">
    <property type="entry name" value="DrrA"/>
</dbReference>
<dbReference type="RefSeq" id="WP_236400131.1">
    <property type="nucleotide sequence ID" value="NZ_JAKJHZ010000005.1"/>
</dbReference>
<keyword evidence="6" id="KW-1278">Translocase</keyword>
<keyword evidence="4" id="KW-0547">Nucleotide-binding</keyword>
<feature type="domain" description="ABC transporter" evidence="11">
    <location>
        <begin position="7"/>
        <end position="237"/>
    </location>
</feature>
<dbReference type="PROSITE" id="PS00211">
    <property type="entry name" value="ABC_TRANSPORTER_1"/>
    <property type="match status" value="1"/>
</dbReference>
<evidence type="ECO:0000256" key="5">
    <source>
        <dbReference type="ARBA" id="ARBA00022840"/>
    </source>
</evidence>
<dbReference type="InterPro" id="IPR003439">
    <property type="entry name" value="ABC_transporter-like_ATP-bd"/>
</dbReference>
<protein>
    <submittedName>
        <fullName evidence="12">ATP-binding cassette domain-containing protein</fullName>
    </submittedName>
</protein>
<comment type="subcellular location">
    <subcellularLocation>
        <location evidence="1">Cell membrane</location>
        <topology evidence="1">Peripheral membrane protein</topology>
        <orientation evidence="1">Cytoplasmic side</orientation>
    </subcellularLocation>
</comment>
<dbReference type="PROSITE" id="PS50893">
    <property type="entry name" value="ABC_TRANSPORTER_2"/>
    <property type="match status" value="1"/>
</dbReference>
<dbReference type="PANTHER" id="PTHR42711">
    <property type="entry name" value="ABC TRANSPORTER ATP-BINDING PROTEIN"/>
    <property type="match status" value="1"/>
</dbReference>